<dbReference type="EMBL" id="KZ509341">
    <property type="protein sequence ID" value="PKU34193.1"/>
    <property type="molecule type" value="Genomic_DNA"/>
</dbReference>
<dbReference type="AlphaFoldDB" id="A0A2I0TKD1"/>
<dbReference type="InterPro" id="IPR045209">
    <property type="entry name" value="Rrp5"/>
</dbReference>
<feature type="compositionally biased region" description="Basic and acidic residues" evidence="1">
    <location>
        <begin position="345"/>
        <end position="365"/>
    </location>
</feature>
<dbReference type="PANTHER" id="PTHR23270:SF10">
    <property type="entry name" value="PROTEIN RRP5 HOMOLOG"/>
    <property type="match status" value="1"/>
</dbReference>
<dbReference type="InterPro" id="IPR057302">
    <property type="entry name" value="Rrp5_S1"/>
</dbReference>
<name>A0A2I0TKD1_LIMLA</name>
<dbReference type="GO" id="GO:0032040">
    <property type="term" value="C:small-subunit processome"/>
    <property type="evidence" value="ECO:0007669"/>
    <property type="project" value="TreeGrafter"/>
</dbReference>
<evidence type="ECO:0000259" key="2">
    <source>
        <dbReference type="PROSITE" id="PS50126"/>
    </source>
</evidence>
<evidence type="ECO:0000313" key="3">
    <source>
        <dbReference type="EMBL" id="PKU34193.1"/>
    </source>
</evidence>
<dbReference type="InterPro" id="IPR003029">
    <property type="entry name" value="S1_domain"/>
</dbReference>
<keyword evidence="4" id="KW-1185">Reference proteome</keyword>
<dbReference type="SMART" id="SM00316">
    <property type="entry name" value="S1"/>
    <property type="match status" value="2"/>
</dbReference>
<organism evidence="3 4">
    <name type="scientific">Limosa lapponica baueri</name>
    <dbReference type="NCBI Taxonomy" id="1758121"/>
    <lineage>
        <taxon>Eukaryota</taxon>
        <taxon>Metazoa</taxon>
        <taxon>Chordata</taxon>
        <taxon>Craniata</taxon>
        <taxon>Vertebrata</taxon>
        <taxon>Euteleostomi</taxon>
        <taxon>Archelosauria</taxon>
        <taxon>Archosauria</taxon>
        <taxon>Dinosauria</taxon>
        <taxon>Saurischia</taxon>
        <taxon>Theropoda</taxon>
        <taxon>Coelurosauria</taxon>
        <taxon>Aves</taxon>
        <taxon>Neognathae</taxon>
        <taxon>Neoaves</taxon>
        <taxon>Charadriiformes</taxon>
        <taxon>Scolopacidae</taxon>
        <taxon>Limosa</taxon>
    </lineage>
</organism>
<feature type="domain" description="S1 motif" evidence="2">
    <location>
        <begin position="190"/>
        <end position="265"/>
    </location>
</feature>
<dbReference type="GO" id="GO:0006364">
    <property type="term" value="P:rRNA processing"/>
    <property type="evidence" value="ECO:0007669"/>
    <property type="project" value="InterPro"/>
</dbReference>
<feature type="compositionally biased region" description="Basic and acidic residues" evidence="1">
    <location>
        <begin position="372"/>
        <end position="382"/>
    </location>
</feature>
<dbReference type="SUPFAM" id="SSF50249">
    <property type="entry name" value="Nucleic acid-binding proteins"/>
    <property type="match status" value="2"/>
</dbReference>
<accession>A0A2I0TKD1</accession>
<dbReference type="Pfam" id="PF23459">
    <property type="entry name" value="S1_RRP5"/>
    <property type="match status" value="2"/>
</dbReference>
<protein>
    <recommendedName>
        <fullName evidence="2">S1 motif domain-containing protein</fullName>
    </recommendedName>
</protein>
<dbReference type="InterPro" id="IPR012340">
    <property type="entry name" value="NA-bd_OB-fold"/>
</dbReference>
<dbReference type="OrthoDB" id="412781at2759"/>
<sequence length="404" mass="44835">MVDVKVLKKKDNGLEVSILEDEGNVIAWIPTVHLSDFVVNCKLLWHCLQEGDVLPRVMCLSDKGERIRFTENSQHSAIVQLVAEEFAIVSLLETGQLAAVPIASHFNDTFRFDSEKLKYNVLKNWLEVEVTPDIRGRIPHLLLSLNTKVLKHPEKSFKNGQAISATVTGTDVTETNLCLSLTGIQSLEQGTVAVGMVTKVTPHMGLTIALPGGKTGRVNIFHLNDTYTENPLGDFKVGKIVRLVGNAGERKRPSGSAVTIFLAKQSFVLAIDMGLSTSLLGRILFQNVSTYFVQNHSLYEKYLPEGKLLTAKVLGVTGKHIELSLLPEDTGMPSVLPESLGLPRYDAEEEKREADDREKSEELKMKTKRRRGNSESEQEVKPKKPKVCPADENDSGIELKRNLR</sequence>
<evidence type="ECO:0000256" key="1">
    <source>
        <dbReference type="SAM" id="MobiDB-lite"/>
    </source>
</evidence>
<dbReference type="PANTHER" id="PTHR23270">
    <property type="entry name" value="PROGRAMMED CELL DEATH PROTEIN 11 PRE-RRNA PROCESSING PROTEIN RRP5"/>
    <property type="match status" value="1"/>
</dbReference>
<dbReference type="GO" id="GO:0003723">
    <property type="term" value="F:RNA binding"/>
    <property type="evidence" value="ECO:0007669"/>
    <property type="project" value="TreeGrafter"/>
</dbReference>
<feature type="region of interest" description="Disordered" evidence="1">
    <location>
        <begin position="332"/>
        <end position="404"/>
    </location>
</feature>
<dbReference type="CDD" id="cd05703">
    <property type="entry name" value="S1_Rrp5_repeat_hs12_sc9"/>
    <property type="match status" value="1"/>
</dbReference>
<dbReference type="Proteomes" id="UP000233556">
    <property type="component" value="Unassembled WGS sequence"/>
</dbReference>
<dbReference type="Gene3D" id="2.40.50.140">
    <property type="entry name" value="Nucleic acid-binding proteins"/>
    <property type="match status" value="1"/>
</dbReference>
<reference evidence="4" key="2">
    <citation type="submission" date="2017-12" db="EMBL/GenBank/DDBJ databases">
        <title>Genome sequence of the Bar-tailed Godwit (Limosa lapponica baueri).</title>
        <authorList>
            <person name="Lima N.C.B."/>
            <person name="Parody-Merino A.M."/>
            <person name="Battley P.F."/>
            <person name="Fidler A.E."/>
            <person name="Prosdocimi F."/>
        </authorList>
    </citation>
    <scope>NUCLEOTIDE SEQUENCE [LARGE SCALE GENOMIC DNA]</scope>
</reference>
<gene>
    <name evidence="3" type="ORF">llap_15506</name>
</gene>
<proteinExistence type="predicted"/>
<reference evidence="4" key="1">
    <citation type="submission" date="2017-11" db="EMBL/GenBank/DDBJ databases">
        <authorList>
            <person name="Lima N.C."/>
            <person name="Parody-Merino A.M."/>
            <person name="Battley P.F."/>
            <person name="Fidler A.E."/>
            <person name="Prosdocimi F."/>
        </authorList>
    </citation>
    <scope>NUCLEOTIDE SEQUENCE [LARGE SCALE GENOMIC DNA]</scope>
</reference>
<dbReference type="PROSITE" id="PS50126">
    <property type="entry name" value="S1"/>
    <property type="match status" value="1"/>
</dbReference>
<evidence type="ECO:0000313" key="4">
    <source>
        <dbReference type="Proteomes" id="UP000233556"/>
    </source>
</evidence>